<name>A0A1J5Q6R4_9ZZZZ</name>
<gene>
    <name evidence="1" type="ORF">GALL_394130</name>
</gene>
<sequence length="108" mass="12358">MRVNAYPAARLRPPQGKVRLYRVEVLRHLFCEIIVDRRWAGSAAKGNAGRHPIGRPFWRKRQPLNGFARRSGADTASLPEANPRLPETGNRAMVLQWNTMWEALNDRA</sequence>
<dbReference type="AlphaFoldDB" id="A0A1J5Q6R4"/>
<reference evidence="1" key="1">
    <citation type="submission" date="2016-10" db="EMBL/GenBank/DDBJ databases">
        <title>Sequence of Gallionella enrichment culture.</title>
        <authorList>
            <person name="Poehlein A."/>
            <person name="Muehling M."/>
            <person name="Daniel R."/>
        </authorList>
    </citation>
    <scope>NUCLEOTIDE SEQUENCE</scope>
</reference>
<dbReference type="EMBL" id="MLJW01001317">
    <property type="protein sequence ID" value="OIQ78874.1"/>
    <property type="molecule type" value="Genomic_DNA"/>
</dbReference>
<comment type="caution">
    <text evidence="1">The sequence shown here is derived from an EMBL/GenBank/DDBJ whole genome shotgun (WGS) entry which is preliminary data.</text>
</comment>
<accession>A0A1J5Q6R4</accession>
<protein>
    <submittedName>
        <fullName evidence="1">Uncharacterized protein</fullName>
    </submittedName>
</protein>
<proteinExistence type="predicted"/>
<evidence type="ECO:0000313" key="1">
    <source>
        <dbReference type="EMBL" id="OIQ78874.1"/>
    </source>
</evidence>
<organism evidence="1">
    <name type="scientific">mine drainage metagenome</name>
    <dbReference type="NCBI Taxonomy" id="410659"/>
    <lineage>
        <taxon>unclassified sequences</taxon>
        <taxon>metagenomes</taxon>
        <taxon>ecological metagenomes</taxon>
    </lineage>
</organism>